<dbReference type="InterPro" id="IPR036938">
    <property type="entry name" value="PAP2/HPO_sf"/>
</dbReference>
<name>A0ABZ1E483_9RHOB</name>
<proteinExistence type="predicted"/>
<feature type="transmembrane region" description="Helical" evidence="1">
    <location>
        <begin position="21"/>
        <end position="38"/>
    </location>
</feature>
<dbReference type="Pfam" id="PF01569">
    <property type="entry name" value="PAP2"/>
    <property type="match status" value="1"/>
</dbReference>
<keyword evidence="4" id="KW-1185">Reference proteome</keyword>
<dbReference type="SMART" id="SM00014">
    <property type="entry name" value="acidPPc"/>
    <property type="match status" value="1"/>
</dbReference>
<feature type="domain" description="Phosphatidic acid phosphatase type 2/haloperoxidase" evidence="2">
    <location>
        <begin position="70"/>
        <end position="170"/>
    </location>
</feature>
<dbReference type="SUPFAM" id="SSF48317">
    <property type="entry name" value="Acid phosphatase/Vanadium-dependent haloperoxidase"/>
    <property type="match status" value="1"/>
</dbReference>
<dbReference type="Proteomes" id="UP001623290">
    <property type="component" value="Chromosome"/>
</dbReference>
<organism evidence="3 4">
    <name type="scientific">Thioclava litoralis</name>
    <dbReference type="NCBI Taxonomy" id="3076557"/>
    <lineage>
        <taxon>Bacteria</taxon>
        <taxon>Pseudomonadati</taxon>
        <taxon>Pseudomonadota</taxon>
        <taxon>Alphaproteobacteria</taxon>
        <taxon>Rhodobacterales</taxon>
        <taxon>Paracoccaceae</taxon>
        <taxon>Thioclava</taxon>
    </lineage>
</organism>
<evidence type="ECO:0000313" key="4">
    <source>
        <dbReference type="Proteomes" id="UP001623290"/>
    </source>
</evidence>
<dbReference type="Gene3D" id="1.20.144.10">
    <property type="entry name" value="Phosphatidic acid phosphatase type 2/haloperoxidase"/>
    <property type="match status" value="1"/>
</dbReference>
<evidence type="ECO:0000259" key="2">
    <source>
        <dbReference type="SMART" id="SM00014"/>
    </source>
</evidence>
<keyword evidence="1" id="KW-0472">Membrane</keyword>
<accession>A0ABZ1E483</accession>
<dbReference type="InterPro" id="IPR000326">
    <property type="entry name" value="PAP2/HPO"/>
</dbReference>
<dbReference type="RefSeq" id="WP_406721559.1">
    <property type="nucleotide sequence ID" value="NZ_CP135443.1"/>
</dbReference>
<protein>
    <submittedName>
        <fullName evidence="3">Phosphatase PAP2 family protein</fullName>
    </submittedName>
</protein>
<sequence>MINQPLRSFSLSSGRRLRAKRVPLLVMGILALVIALSPPSPRRYGDHLQIALPVLALGCEIANGNGLEYLGRYAVLFAGIHGTKRTLGDIPLNTRPNGKPYGFPSGHTATATFGAASLVNSCLLSSPVAKGAVILAAAFTGASRIQSHNHDIWQVLAGAIWGIACNGLFRRESFMRRLLRRGAKAAGRAARRGMRPVLAAGAGLPAQVFALRRAKPLRARKGV</sequence>
<keyword evidence="1" id="KW-0812">Transmembrane</keyword>
<feature type="transmembrane region" description="Helical" evidence="1">
    <location>
        <begin position="152"/>
        <end position="169"/>
    </location>
</feature>
<evidence type="ECO:0000256" key="1">
    <source>
        <dbReference type="SAM" id="Phobius"/>
    </source>
</evidence>
<keyword evidence="1" id="KW-1133">Transmembrane helix</keyword>
<evidence type="ECO:0000313" key="3">
    <source>
        <dbReference type="EMBL" id="WRY34935.1"/>
    </source>
</evidence>
<dbReference type="EMBL" id="CP135443">
    <property type="protein sequence ID" value="WRY34935.1"/>
    <property type="molecule type" value="Genomic_DNA"/>
</dbReference>
<reference evidence="3 4" key="1">
    <citation type="submission" date="2023-09" db="EMBL/GenBank/DDBJ databases">
        <title>Thioclava shenzhenensis sp. nov., a multidrug resistant bacteria-antagonizing species isolated from coastal seawater.</title>
        <authorList>
            <person name="Long M."/>
        </authorList>
    </citation>
    <scope>NUCLEOTIDE SEQUENCE [LARGE SCALE GENOMIC DNA]</scope>
    <source>
        <strain evidence="3 4">FTW29</strain>
    </source>
</reference>
<gene>
    <name evidence="3" type="ORF">RPE78_06535</name>
</gene>